<dbReference type="OrthoDB" id="3249986at2759"/>
<keyword evidence="2" id="KW-1185">Reference proteome</keyword>
<dbReference type="InParanoid" id="A0A1B7MJQ6"/>
<proteinExistence type="predicted"/>
<evidence type="ECO:0000313" key="2">
    <source>
        <dbReference type="Proteomes" id="UP000092154"/>
    </source>
</evidence>
<evidence type="ECO:0000313" key="1">
    <source>
        <dbReference type="EMBL" id="OAX32836.1"/>
    </source>
</evidence>
<dbReference type="Proteomes" id="UP000092154">
    <property type="component" value="Unassembled WGS sequence"/>
</dbReference>
<reference evidence="1 2" key="1">
    <citation type="submission" date="2016-06" db="EMBL/GenBank/DDBJ databases">
        <title>Comparative genomics of the ectomycorrhizal sister species Rhizopogon vinicolor and Rhizopogon vesiculosus (Basidiomycota: Boletales) reveals a divergence of the mating type B locus.</title>
        <authorList>
            <consortium name="DOE Joint Genome Institute"/>
            <person name="Mujic A.B."/>
            <person name="Kuo A."/>
            <person name="Tritt A."/>
            <person name="Lipzen A."/>
            <person name="Chen C."/>
            <person name="Johnson J."/>
            <person name="Sharma A."/>
            <person name="Barry K."/>
            <person name="Grigoriev I.V."/>
            <person name="Spatafora J.W."/>
        </authorList>
    </citation>
    <scope>NUCLEOTIDE SEQUENCE [LARGE SCALE GENOMIC DNA]</scope>
    <source>
        <strain evidence="1 2">AM-OR11-026</strain>
    </source>
</reference>
<organism evidence="1 2">
    <name type="scientific">Rhizopogon vinicolor AM-OR11-026</name>
    <dbReference type="NCBI Taxonomy" id="1314800"/>
    <lineage>
        <taxon>Eukaryota</taxon>
        <taxon>Fungi</taxon>
        <taxon>Dikarya</taxon>
        <taxon>Basidiomycota</taxon>
        <taxon>Agaricomycotina</taxon>
        <taxon>Agaricomycetes</taxon>
        <taxon>Agaricomycetidae</taxon>
        <taxon>Boletales</taxon>
        <taxon>Suillineae</taxon>
        <taxon>Rhizopogonaceae</taxon>
        <taxon>Rhizopogon</taxon>
    </lineage>
</organism>
<name>A0A1B7MJQ6_9AGAM</name>
<dbReference type="EMBL" id="KV448902">
    <property type="protein sequence ID" value="OAX32836.1"/>
    <property type="molecule type" value="Genomic_DNA"/>
</dbReference>
<gene>
    <name evidence="1" type="ORF">K503DRAFT_573983</name>
</gene>
<accession>A0A1B7MJQ6</accession>
<protein>
    <submittedName>
        <fullName evidence="1">Uncharacterized protein</fullName>
    </submittedName>
</protein>
<dbReference type="AlphaFoldDB" id="A0A1B7MJQ6"/>
<sequence length="295" mass="33371">MESPSGCLRVTRLALIHAVLAYISPEFTEFSRLPLPLPTEIRLRILTHLHLTLSAALLERLRSSLHNALDDLCDRCRAYNFHVYGENVSEWPEIKVTGRCWCVQIGAHLRPTITQDRRWGSEACVDVKFRSPMTDSDPPPYFAFHLRHIAATYLSTTSSLYTRELKGLVTLRAGAKEIDALVLRVLGYFHCSIPPSTSAAWNIGDELCVVRISEHLYDDQIFCTLQLALELHNHRSFISNSTLHPRNVKFTPPLIIHPSDSRSLPSNSTCRNTQFICGVGLACLLFSIRYLTAWS</sequence>